<gene>
    <name evidence="2" type="ORF">EV191_103418</name>
</gene>
<evidence type="ECO:0000313" key="2">
    <source>
        <dbReference type="EMBL" id="TCP54373.1"/>
    </source>
</evidence>
<keyword evidence="3" id="KW-1185">Reference proteome</keyword>
<name>A0A4R2QWA8_9PSEU</name>
<reference evidence="2 3" key="1">
    <citation type="submission" date="2019-03" db="EMBL/GenBank/DDBJ databases">
        <title>Genomic Encyclopedia of Type Strains, Phase IV (KMG-IV): sequencing the most valuable type-strain genomes for metagenomic binning, comparative biology and taxonomic classification.</title>
        <authorList>
            <person name="Goeker M."/>
        </authorList>
    </citation>
    <scope>NUCLEOTIDE SEQUENCE [LARGE SCALE GENOMIC DNA]</scope>
    <source>
        <strain evidence="2 3">DSM 45765</strain>
    </source>
</reference>
<feature type="chain" id="PRO_5038787001" description="Lipoprotein" evidence="1">
    <location>
        <begin position="23"/>
        <end position="147"/>
    </location>
</feature>
<evidence type="ECO:0000256" key="1">
    <source>
        <dbReference type="SAM" id="SignalP"/>
    </source>
</evidence>
<organism evidence="2 3">
    <name type="scientific">Tamaricihabitans halophyticus</name>
    <dbReference type="NCBI Taxonomy" id="1262583"/>
    <lineage>
        <taxon>Bacteria</taxon>
        <taxon>Bacillati</taxon>
        <taxon>Actinomycetota</taxon>
        <taxon>Actinomycetes</taxon>
        <taxon>Pseudonocardiales</taxon>
        <taxon>Pseudonocardiaceae</taxon>
        <taxon>Tamaricihabitans</taxon>
    </lineage>
</organism>
<comment type="caution">
    <text evidence="2">The sequence shown here is derived from an EMBL/GenBank/DDBJ whole genome shotgun (WGS) entry which is preliminary data.</text>
</comment>
<evidence type="ECO:0000313" key="3">
    <source>
        <dbReference type="Proteomes" id="UP000294911"/>
    </source>
</evidence>
<evidence type="ECO:0008006" key="4">
    <source>
        <dbReference type="Google" id="ProtNLM"/>
    </source>
</evidence>
<dbReference type="RefSeq" id="WP_132877113.1">
    <property type="nucleotide sequence ID" value="NZ_SLXQ01000003.1"/>
</dbReference>
<dbReference type="PROSITE" id="PS51257">
    <property type="entry name" value="PROKAR_LIPOPROTEIN"/>
    <property type="match status" value="1"/>
</dbReference>
<sequence length="147" mass="15420">MRALAATLAALAVFAVSCTSQVSGTAAPFGSADMTAIRDYFDQLNAAGKRGPQAQSAFLDRTQHPDYADRICNLAGLTLDAYPAMSTLRGDPKWAPEGGKPPRGTVYAIAVSLTIRKNGAGIGEQIGTNRVVLLDDEVYGFAPCQAN</sequence>
<dbReference type="EMBL" id="SLXQ01000003">
    <property type="protein sequence ID" value="TCP54373.1"/>
    <property type="molecule type" value="Genomic_DNA"/>
</dbReference>
<dbReference type="OrthoDB" id="3693714at2"/>
<feature type="signal peptide" evidence="1">
    <location>
        <begin position="1"/>
        <end position="22"/>
    </location>
</feature>
<protein>
    <recommendedName>
        <fullName evidence="4">Lipoprotein</fullName>
    </recommendedName>
</protein>
<keyword evidence="1" id="KW-0732">Signal</keyword>
<dbReference type="Proteomes" id="UP000294911">
    <property type="component" value="Unassembled WGS sequence"/>
</dbReference>
<dbReference type="AlphaFoldDB" id="A0A4R2QWA8"/>
<proteinExistence type="predicted"/>
<accession>A0A4R2QWA8</accession>